<proteinExistence type="predicted"/>
<dbReference type="EC" id="3.5.1.68" evidence="1"/>
<protein>
    <submittedName>
        <fullName evidence="1">N-formylglutamate deformylase</fullName>
        <ecNumber evidence="1">3.5.1.68</ecNumber>
    </submittedName>
</protein>
<reference evidence="1" key="1">
    <citation type="submission" date="2020-02" db="EMBL/GenBank/DDBJ databases">
        <authorList>
            <person name="Meier V. D."/>
        </authorList>
    </citation>
    <scope>NUCLEOTIDE SEQUENCE</scope>
    <source>
        <strain evidence="1">AVDCRST_MAG39</strain>
    </source>
</reference>
<dbReference type="GO" id="GO:0050129">
    <property type="term" value="F:N-formylglutamate deformylase activity"/>
    <property type="evidence" value="ECO:0007669"/>
    <property type="project" value="UniProtKB-EC"/>
</dbReference>
<evidence type="ECO:0000313" key="1">
    <source>
        <dbReference type="EMBL" id="CAA9512859.1"/>
    </source>
</evidence>
<dbReference type="Gene3D" id="3.40.630.40">
    <property type="entry name" value="Zn-dependent exopeptidases"/>
    <property type="match status" value="1"/>
</dbReference>
<keyword evidence="1" id="KW-0378">Hydrolase</keyword>
<dbReference type="AlphaFoldDB" id="A0A6J4T3P0"/>
<name>A0A6J4T3P0_9SPHN</name>
<dbReference type="InterPro" id="IPR007709">
    <property type="entry name" value="N-FG_amidohydro"/>
</dbReference>
<organism evidence="1">
    <name type="scientific">uncultured Sphingomonadaceae bacterium</name>
    <dbReference type="NCBI Taxonomy" id="169976"/>
    <lineage>
        <taxon>Bacteria</taxon>
        <taxon>Pseudomonadati</taxon>
        <taxon>Pseudomonadota</taxon>
        <taxon>Alphaproteobacteria</taxon>
        <taxon>Sphingomonadales</taxon>
        <taxon>Sphingomonadaceae</taxon>
        <taxon>environmental samples</taxon>
    </lineage>
</organism>
<dbReference type="EMBL" id="CADCVW010000089">
    <property type="protein sequence ID" value="CAA9512859.1"/>
    <property type="molecule type" value="Genomic_DNA"/>
</dbReference>
<accession>A0A6J4T3P0</accession>
<dbReference type="Pfam" id="PF05013">
    <property type="entry name" value="FGase"/>
    <property type="match status" value="1"/>
</dbReference>
<gene>
    <name evidence="1" type="ORF">AVDCRST_MAG39-2134</name>
</gene>
<dbReference type="SUPFAM" id="SSF53187">
    <property type="entry name" value="Zn-dependent exopeptidases"/>
    <property type="match status" value="1"/>
</dbReference>
<sequence>MDCAPAPLPAFVPLGPAEPTLPVLLSVPHAGRAYLPELLAAARAPGALRTLEDPLVDQLVADAAARGAGGIAATVPRAAIDLNRALAELDPAGIDPAPPRAGLLLTARVRGGLGLFPRSTNGEALWRGLLPAAEAARRVREIHVPYHAELARRLRALRDRFGAAVLLDCHSMPPLAASASPGRVDAVIGDRHGATADRDLVRALRRSLEASGLVVALDQRDAGGHVVERHGCPAWGLHAIQLEIDRALYLGPDGASPGPGFARTAAAIAATVDALAAALPVPRQIAAE</sequence>